<keyword evidence="1" id="KW-0812">Transmembrane</keyword>
<evidence type="ECO:0000313" key="3">
    <source>
        <dbReference type="Proteomes" id="UP000469558"/>
    </source>
</evidence>
<proteinExistence type="predicted"/>
<sequence>MLPRTPLYRYLGLFFALVFVWYYGPSLTGSPLSDLRGGTPTSPFNGGSDQLSWVKEVLKKHNVGPEISYAARTLKYIPDAKERLSMTEVDQDLFPENFTDIKVDEKTSLPLGTKLNVHVPEVLRPSAADASSLIFGVSTTFKRFTSEDTSPVAEWTRWLTDGKGNSNGAGLILALFNTTDVEIGHAADRLAIAGINATVVASNPSLDMAGRYVDLVQMLYNHPTAKQRKYFSLIDDDTFFPFMNELLRTLSKYNPAKPYYIGTFTERVDWILSNTVPMAYGGGGIFLTAPVASELVKAPCLQKNAEGAYLVGGDQGDRVLYNCIHQHTDFVMTYLPLLSQEDEFGDPAGFYESGRKHLSLHHYKSWHHTHIAALHTVADACGEDCVMQRFQFKDNFILSNGYSVAQYPRGIDFDVDHMESTFDYPQGKEGVIHSYAFGEMRKKLTRTGRKRAWEIVEARTEKEGRVQQVYVKRAADERWVGEGEERPALDSVVVLTWIP</sequence>
<evidence type="ECO:0000256" key="1">
    <source>
        <dbReference type="SAM" id="Phobius"/>
    </source>
</evidence>
<feature type="transmembrane region" description="Helical" evidence="1">
    <location>
        <begin position="7"/>
        <end position="24"/>
    </location>
</feature>
<keyword evidence="1" id="KW-0472">Membrane</keyword>
<gene>
    <name evidence="2" type="ORF">LSUE1_G006598</name>
</gene>
<evidence type="ECO:0008006" key="4">
    <source>
        <dbReference type="Google" id="ProtNLM"/>
    </source>
</evidence>
<dbReference type="Proteomes" id="UP000469558">
    <property type="component" value="Unassembled WGS sequence"/>
</dbReference>
<keyword evidence="1" id="KW-1133">Transmembrane helix</keyword>
<reference evidence="2 3" key="1">
    <citation type="submission" date="2018-05" db="EMBL/GenBank/DDBJ databases">
        <title>Genome sequencing and assembly of the regulated plant pathogen Lachnellula willkommii and related sister species for the development of diagnostic species identification markers.</title>
        <authorList>
            <person name="Giroux E."/>
            <person name="Bilodeau G."/>
        </authorList>
    </citation>
    <scope>NUCLEOTIDE SEQUENCE [LARGE SCALE GENOMIC DNA]</scope>
    <source>
        <strain evidence="2 3">CBS 268.59</strain>
    </source>
</reference>
<accession>A0A8T9C484</accession>
<comment type="caution">
    <text evidence="2">The sequence shown here is derived from an EMBL/GenBank/DDBJ whole genome shotgun (WGS) entry which is preliminary data.</text>
</comment>
<dbReference type="OrthoDB" id="414175at2759"/>
<dbReference type="EMBL" id="QGMK01000674">
    <property type="protein sequence ID" value="TVY80489.1"/>
    <property type="molecule type" value="Genomic_DNA"/>
</dbReference>
<keyword evidence="3" id="KW-1185">Reference proteome</keyword>
<dbReference type="AlphaFoldDB" id="A0A8T9C484"/>
<dbReference type="Gene3D" id="3.90.550.50">
    <property type="match status" value="1"/>
</dbReference>
<evidence type="ECO:0000313" key="2">
    <source>
        <dbReference type="EMBL" id="TVY80489.1"/>
    </source>
</evidence>
<protein>
    <recommendedName>
        <fullName evidence="4">Glycosyltransferase family 31 protein</fullName>
    </recommendedName>
</protein>
<name>A0A8T9C484_9HELO</name>
<organism evidence="2 3">
    <name type="scientific">Lachnellula suecica</name>
    <dbReference type="NCBI Taxonomy" id="602035"/>
    <lineage>
        <taxon>Eukaryota</taxon>
        <taxon>Fungi</taxon>
        <taxon>Dikarya</taxon>
        <taxon>Ascomycota</taxon>
        <taxon>Pezizomycotina</taxon>
        <taxon>Leotiomycetes</taxon>
        <taxon>Helotiales</taxon>
        <taxon>Lachnaceae</taxon>
        <taxon>Lachnellula</taxon>
    </lineage>
</organism>
<dbReference type="PANTHER" id="PTHR10811">
    <property type="entry name" value="FRINGE-RELATED"/>
    <property type="match status" value="1"/>
</dbReference>